<dbReference type="Proteomes" id="UP001218071">
    <property type="component" value="Chromosome"/>
</dbReference>
<evidence type="ECO:0000313" key="1">
    <source>
        <dbReference type="EMBL" id="WCZ38552.1"/>
    </source>
</evidence>
<keyword evidence="2" id="KW-1185">Reference proteome</keyword>
<reference evidence="1 2" key="1">
    <citation type="submission" date="2020-10" db="EMBL/GenBank/DDBJ databases">
        <title>Complete genome sequence of Corynebacterium jeddahense DSM 45997, type strain of Corynebacterium jeddahense.</title>
        <authorList>
            <person name="Busche T."/>
            <person name="Kalinowski J."/>
            <person name="Ruckert C."/>
        </authorList>
    </citation>
    <scope>NUCLEOTIDE SEQUENCE [LARGE SCALE GENOMIC DNA]</scope>
    <source>
        <strain evidence="1 2">DSM 45997</strain>
    </source>
</reference>
<dbReference type="RefSeq" id="WP_042406539.1">
    <property type="nucleotide sequence ID" value="NZ_CBYN010000038.1"/>
</dbReference>
<proteinExistence type="predicted"/>
<evidence type="ECO:0000313" key="2">
    <source>
        <dbReference type="Proteomes" id="UP001218071"/>
    </source>
</evidence>
<protein>
    <submittedName>
        <fullName evidence="1">Uncharacterized protein</fullName>
    </submittedName>
</protein>
<dbReference type="EMBL" id="CP063194">
    <property type="protein sequence ID" value="WCZ38552.1"/>
    <property type="molecule type" value="Genomic_DNA"/>
</dbReference>
<name>A0ABY7UIX6_9CORY</name>
<accession>A0ABY7UIX6</accession>
<gene>
    <name evidence="1" type="ORF">CJEDD_04695</name>
</gene>
<organism evidence="1 2">
    <name type="scientific">Corynebacterium jeddahense</name>
    <dbReference type="NCBI Taxonomy" id="1414719"/>
    <lineage>
        <taxon>Bacteria</taxon>
        <taxon>Bacillati</taxon>
        <taxon>Actinomycetota</taxon>
        <taxon>Actinomycetes</taxon>
        <taxon>Mycobacteriales</taxon>
        <taxon>Corynebacteriaceae</taxon>
        <taxon>Corynebacterium</taxon>
    </lineage>
</organism>
<sequence length="357" mass="39293">MDQPNPFARALTHAPDYVPSYLSAITPESFSLIDDSWRTIARTYAGAEVEYTLKIESDPQKDTVKEVRIDGTPVRDLPMLAARPETVLEWFDAIVYLDACGREMDRQDPRWRGDDLETEFERMEHGVVMRAEEPVRLEAFCGPGAPQKVQEHLDPILAASPLEVEVRPVLAWPAAASSGGYGEIPLVVAPGEPDLYCALPFAADAKPRTWYTELERMQYDCYAYAHFADASMNFSGGAVASGGSTVFRLSELPSYVRLGEPGQAATAPWWAVCFSQLDLVLPASPEEGLLYVVVDDNGASVTIQNMPRGTWAKRHQLQERFQRRCGGLADDSIPHTDDEIARAITSALTAIGGSNAQ</sequence>